<keyword evidence="9" id="KW-0408">Iron</keyword>
<dbReference type="EMBL" id="AEGR01000109">
    <property type="protein sequence ID" value="EGI75382.1"/>
    <property type="molecule type" value="Genomic_DNA"/>
</dbReference>
<dbReference type="GO" id="GO:0006281">
    <property type="term" value="P:DNA repair"/>
    <property type="evidence" value="ECO:0007669"/>
    <property type="project" value="UniProtKB-KW"/>
</dbReference>
<protein>
    <recommendedName>
        <fullName evidence="4">Type-4 uracil-DNA glycosylase</fullName>
        <ecNumber evidence="3">3.2.2.27</ecNumber>
    </recommendedName>
</protein>
<comment type="similarity">
    <text evidence="2">Belongs to the uracil-DNA glycosylase (UDG) superfamily. Type 4 (UDGa) family.</text>
</comment>
<dbReference type="GO" id="GO:0046872">
    <property type="term" value="F:metal ion binding"/>
    <property type="evidence" value="ECO:0007669"/>
    <property type="project" value="UniProtKB-KW"/>
</dbReference>
<reference evidence="14 15" key="1">
    <citation type="journal article" date="2011" name="EMBO J.">
        <title>Structural diversity of bacterial flagellar motors.</title>
        <authorList>
            <person name="Chen S."/>
            <person name="Beeby M."/>
            <person name="Murphy G.E."/>
            <person name="Leadbetter J.R."/>
            <person name="Hendrixson D.R."/>
            <person name="Briegel A."/>
            <person name="Li Z."/>
            <person name="Shi J."/>
            <person name="Tocheva E.I."/>
            <person name="Muller A."/>
            <person name="Dobro M.J."/>
            <person name="Jensen G.J."/>
        </authorList>
    </citation>
    <scope>NUCLEOTIDE SEQUENCE [LARGE SCALE GENOMIC DNA]</scope>
    <source>
        <strain evidence="14 15">ATCC 19624</strain>
    </source>
</reference>
<feature type="domain" description="Uracil-DNA glycosylase-like" evidence="13">
    <location>
        <begin position="114"/>
        <end position="272"/>
    </location>
</feature>
<evidence type="ECO:0000256" key="3">
    <source>
        <dbReference type="ARBA" id="ARBA00012030"/>
    </source>
</evidence>
<keyword evidence="10" id="KW-0411">Iron-sulfur</keyword>
<keyword evidence="15" id="KW-1185">Reference proteome</keyword>
<dbReference type="Proteomes" id="UP000016368">
    <property type="component" value="Unassembled WGS sequence"/>
</dbReference>
<evidence type="ECO:0000256" key="7">
    <source>
        <dbReference type="ARBA" id="ARBA00022763"/>
    </source>
</evidence>
<dbReference type="AlphaFoldDB" id="F3KXV7"/>
<comment type="catalytic activity">
    <reaction evidence="1">
        <text>Hydrolyzes single-stranded DNA or mismatched double-stranded DNA and polynucleotides, releasing free uracil.</text>
        <dbReference type="EC" id="3.2.2.27"/>
    </reaction>
</comment>
<feature type="compositionally biased region" description="Pro residues" evidence="12">
    <location>
        <begin position="52"/>
        <end position="62"/>
    </location>
</feature>
<dbReference type="OrthoDB" id="5290748at2"/>
<dbReference type="PANTHER" id="PTHR33693:SF1">
    <property type="entry name" value="TYPE-4 URACIL-DNA GLYCOSYLASE"/>
    <property type="match status" value="1"/>
</dbReference>
<keyword evidence="11" id="KW-0234">DNA repair</keyword>
<evidence type="ECO:0000313" key="15">
    <source>
        <dbReference type="Proteomes" id="UP000016368"/>
    </source>
</evidence>
<dbReference type="InterPro" id="IPR036895">
    <property type="entry name" value="Uracil-DNA_glycosylase-like_sf"/>
</dbReference>
<dbReference type="InterPro" id="IPR005273">
    <property type="entry name" value="Ura-DNA_glyco_family4"/>
</dbReference>
<name>F3KXV7_9BURK</name>
<proteinExistence type="inferred from homology"/>
<dbReference type="RefSeq" id="WP_006299465.1">
    <property type="nucleotide sequence ID" value="NZ_AEGR01000109.1"/>
</dbReference>
<sequence>MELDARQRAMLEEMGVRVWAPRDAVSAPETAPAPPFQNLPEGSREGQAAPRPAAPRVPPTQVPVPVAMVSDRAAVAPSRDLPADIAAMGWDDLEAAVAGCQACGLCKSRKNTVFGVGQRQARWLIVGEAPGENEDLQGEPFVGQAGKLLDNMLKTLGRSRTSDDEAQSVYIANVLKCRPPGNRNPAPEEVLQCEPYLRRQVALLQPRIILALGRFAVQSLLQHSVPDVATLPLGRLRGQVYRYEGVPVVVSYHPAYLLRTPQDKAKAWDDLCLAQSLMMDSSA</sequence>
<dbReference type="Pfam" id="PF03167">
    <property type="entry name" value="UDG"/>
    <property type="match status" value="1"/>
</dbReference>
<dbReference type="SMART" id="SM00987">
    <property type="entry name" value="UreE_C"/>
    <property type="match status" value="1"/>
</dbReference>
<dbReference type="SUPFAM" id="SSF52141">
    <property type="entry name" value="Uracil-DNA glycosylase-like"/>
    <property type="match status" value="1"/>
</dbReference>
<dbReference type="Gene3D" id="3.40.470.10">
    <property type="entry name" value="Uracil-DNA glycosylase-like domain"/>
    <property type="match status" value="1"/>
</dbReference>
<evidence type="ECO:0000256" key="8">
    <source>
        <dbReference type="ARBA" id="ARBA00022801"/>
    </source>
</evidence>
<dbReference type="STRING" id="887062.HGR_16510"/>
<organism evidence="14 15">
    <name type="scientific">Hylemonella gracilis ATCC 19624</name>
    <dbReference type="NCBI Taxonomy" id="887062"/>
    <lineage>
        <taxon>Bacteria</taxon>
        <taxon>Pseudomonadati</taxon>
        <taxon>Pseudomonadota</taxon>
        <taxon>Betaproteobacteria</taxon>
        <taxon>Burkholderiales</taxon>
        <taxon>Comamonadaceae</taxon>
        <taxon>Hylemonella</taxon>
    </lineage>
</organism>
<evidence type="ECO:0000259" key="13">
    <source>
        <dbReference type="SMART" id="SM00986"/>
    </source>
</evidence>
<keyword evidence="5" id="KW-0004">4Fe-4S</keyword>
<keyword evidence="6" id="KW-0479">Metal-binding</keyword>
<evidence type="ECO:0000256" key="5">
    <source>
        <dbReference type="ARBA" id="ARBA00022485"/>
    </source>
</evidence>
<keyword evidence="8" id="KW-0378">Hydrolase</keyword>
<dbReference type="NCBIfam" id="TIGR00758">
    <property type="entry name" value="UDG_fam4"/>
    <property type="match status" value="1"/>
</dbReference>
<dbReference type="eggNOG" id="COG1573">
    <property type="taxonomic scope" value="Bacteria"/>
</dbReference>
<feature type="region of interest" description="Disordered" evidence="12">
    <location>
        <begin position="26"/>
        <end position="62"/>
    </location>
</feature>
<dbReference type="GO" id="GO:0051539">
    <property type="term" value="F:4 iron, 4 sulfur cluster binding"/>
    <property type="evidence" value="ECO:0007669"/>
    <property type="project" value="UniProtKB-KW"/>
</dbReference>
<dbReference type="InterPro" id="IPR051536">
    <property type="entry name" value="UDG_Type-4/5"/>
</dbReference>
<dbReference type="PANTHER" id="PTHR33693">
    <property type="entry name" value="TYPE-5 URACIL-DNA GLYCOSYLASE"/>
    <property type="match status" value="1"/>
</dbReference>
<evidence type="ECO:0000256" key="10">
    <source>
        <dbReference type="ARBA" id="ARBA00023014"/>
    </source>
</evidence>
<evidence type="ECO:0000256" key="9">
    <source>
        <dbReference type="ARBA" id="ARBA00023004"/>
    </source>
</evidence>
<comment type="caution">
    <text evidence="14">The sequence shown here is derived from an EMBL/GenBank/DDBJ whole genome shotgun (WGS) entry which is preliminary data.</text>
</comment>
<evidence type="ECO:0000256" key="1">
    <source>
        <dbReference type="ARBA" id="ARBA00001400"/>
    </source>
</evidence>
<evidence type="ECO:0000313" key="14">
    <source>
        <dbReference type="EMBL" id="EGI75382.1"/>
    </source>
</evidence>
<dbReference type="CDD" id="cd10030">
    <property type="entry name" value="UDG-F4_TTUDGA_SPO1dp_like"/>
    <property type="match status" value="1"/>
</dbReference>
<evidence type="ECO:0000256" key="2">
    <source>
        <dbReference type="ARBA" id="ARBA00006521"/>
    </source>
</evidence>
<dbReference type="SMART" id="SM00986">
    <property type="entry name" value="UDG"/>
    <property type="match status" value="1"/>
</dbReference>
<accession>F3KXV7</accession>
<gene>
    <name evidence="14" type="ORF">HGR_16510</name>
</gene>
<evidence type="ECO:0000256" key="11">
    <source>
        <dbReference type="ARBA" id="ARBA00023204"/>
    </source>
</evidence>
<keyword evidence="7" id="KW-0227">DNA damage</keyword>
<evidence type="ECO:0000256" key="4">
    <source>
        <dbReference type="ARBA" id="ARBA00019403"/>
    </source>
</evidence>
<dbReference type="InterPro" id="IPR005122">
    <property type="entry name" value="Uracil-DNA_glycosylase-like"/>
</dbReference>
<dbReference type="GO" id="GO:0004844">
    <property type="term" value="F:uracil DNA N-glycosylase activity"/>
    <property type="evidence" value="ECO:0007669"/>
    <property type="project" value="UniProtKB-EC"/>
</dbReference>
<evidence type="ECO:0000256" key="6">
    <source>
        <dbReference type="ARBA" id="ARBA00022723"/>
    </source>
</evidence>
<dbReference type="EC" id="3.2.2.27" evidence="3"/>
<evidence type="ECO:0000256" key="12">
    <source>
        <dbReference type="SAM" id="MobiDB-lite"/>
    </source>
</evidence>